<organism evidence="1 3">
    <name type="scientific">[Clostridium] leptum DSM 753</name>
    <dbReference type="NCBI Taxonomy" id="428125"/>
    <lineage>
        <taxon>Bacteria</taxon>
        <taxon>Bacillati</taxon>
        <taxon>Bacillota</taxon>
        <taxon>Clostridia</taxon>
        <taxon>Eubacteriales</taxon>
        <taxon>Oscillospiraceae</taxon>
        <taxon>Oscillospiraceae incertae sedis</taxon>
    </lineage>
</organism>
<name>A7VQJ3_9FIRM</name>
<dbReference type="AlphaFoldDB" id="A7VQJ3"/>
<accession>A7VQJ3</accession>
<dbReference type="EMBL" id="NOXF01000011">
    <property type="protein sequence ID" value="PEQ23754.1"/>
    <property type="molecule type" value="Genomic_DNA"/>
</dbReference>
<keyword evidence="4" id="KW-1185">Reference proteome</keyword>
<protein>
    <submittedName>
        <fullName evidence="1">Uncharacterized protein</fullName>
    </submittedName>
</protein>
<dbReference type="HOGENOM" id="CLU_2715253_0_0_9"/>
<proteinExistence type="predicted"/>
<reference evidence="1 3" key="2">
    <citation type="submission" date="2007-08" db="EMBL/GenBank/DDBJ databases">
        <authorList>
            <person name="Fulton L."/>
            <person name="Clifton S."/>
            <person name="Fulton B."/>
            <person name="Xu J."/>
            <person name="Minx P."/>
            <person name="Pepin K.H."/>
            <person name="Johnson M."/>
            <person name="Thiruvilangam P."/>
            <person name="Bhonagiri V."/>
            <person name="Nash W.E."/>
            <person name="Wang C."/>
            <person name="Mardis E.R."/>
            <person name="Wilson R.K."/>
        </authorList>
    </citation>
    <scope>NUCLEOTIDE SEQUENCE [LARGE SCALE GENOMIC DNA]</scope>
    <source>
        <strain evidence="1 3">DSM 753</strain>
    </source>
</reference>
<reference evidence="2 4" key="3">
    <citation type="submission" date="2017-07" db="EMBL/GenBank/DDBJ databases">
        <title>Prevalence of linear plasmids in Cutibacterium (Propionibacterium) acnes isolates obtained from prostatic tissue.</title>
        <authorList>
            <person name="Davidsson S."/>
            <person name="Carlsson J."/>
            <person name="Molling P."/>
            <person name="Andren O."/>
            <person name="Andersson S.-O."/>
            <person name="Brzuszkiewicz E."/>
            <person name="Poehlein A."/>
            <person name="Al-Zeer M."/>
            <person name="Brinkmann V."/>
            <person name="Scavenius C."/>
            <person name="Nazipi S."/>
            <person name="Soderquist B."/>
            <person name="Bruggemann H."/>
        </authorList>
    </citation>
    <scope>NUCLEOTIDE SEQUENCE [LARGE SCALE GENOMIC DNA]</scope>
    <source>
        <strain evidence="2 4">DSM 753</strain>
    </source>
</reference>
<sequence length="72" mass="8299">MNFQEIKQDSVLPEIEYYISFCLLKRLFEQGKITLASCQKANAAIAERYGVLSYDVDKKEGKTYDDPIDTNE</sequence>
<dbReference type="Proteomes" id="UP000220611">
    <property type="component" value="Unassembled WGS sequence"/>
</dbReference>
<reference evidence="1 3" key="1">
    <citation type="submission" date="2007-08" db="EMBL/GenBank/DDBJ databases">
        <title>Draft genome sequence of Clostridium leptum (DSM 753).</title>
        <authorList>
            <person name="Sudarsanam P."/>
            <person name="Ley R."/>
            <person name="Guruge J."/>
            <person name="Turnbaugh P.J."/>
            <person name="Mahowald M."/>
            <person name="Liep D."/>
            <person name="Gordon J."/>
        </authorList>
    </citation>
    <scope>NUCLEOTIDE SEQUENCE [LARGE SCALE GENOMIC DNA]</scope>
    <source>
        <strain evidence="1 3">DSM 753</strain>
    </source>
</reference>
<dbReference type="EMBL" id="ABCB02000015">
    <property type="protein sequence ID" value="EDO62404.1"/>
    <property type="molecule type" value="Genomic_DNA"/>
</dbReference>
<dbReference type="Proteomes" id="UP000003490">
    <property type="component" value="Unassembled WGS sequence"/>
</dbReference>
<gene>
    <name evidence="2" type="ORF">CH238_12330</name>
    <name evidence="1" type="ORF">CLOLEP_00823</name>
</gene>
<evidence type="ECO:0000313" key="1">
    <source>
        <dbReference type="EMBL" id="EDO62404.1"/>
    </source>
</evidence>
<evidence type="ECO:0000313" key="4">
    <source>
        <dbReference type="Proteomes" id="UP000220611"/>
    </source>
</evidence>
<evidence type="ECO:0000313" key="3">
    <source>
        <dbReference type="Proteomes" id="UP000003490"/>
    </source>
</evidence>
<comment type="caution">
    <text evidence="1">The sequence shown here is derived from an EMBL/GenBank/DDBJ whole genome shotgun (WGS) entry which is preliminary data.</text>
</comment>
<evidence type="ECO:0000313" key="2">
    <source>
        <dbReference type="EMBL" id="PEQ23754.1"/>
    </source>
</evidence>